<organism evidence="1 2">
    <name type="scientific">Botrytis paeoniae</name>
    <dbReference type="NCBI Taxonomy" id="278948"/>
    <lineage>
        <taxon>Eukaryota</taxon>
        <taxon>Fungi</taxon>
        <taxon>Dikarya</taxon>
        <taxon>Ascomycota</taxon>
        <taxon>Pezizomycotina</taxon>
        <taxon>Leotiomycetes</taxon>
        <taxon>Helotiales</taxon>
        <taxon>Sclerotiniaceae</taxon>
        <taxon>Botrytis</taxon>
    </lineage>
</organism>
<name>A0A4Z1FES7_9HELO</name>
<evidence type="ECO:0000313" key="2">
    <source>
        <dbReference type="Proteomes" id="UP000297910"/>
    </source>
</evidence>
<reference evidence="1 2" key="1">
    <citation type="submission" date="2017-12" db="EMBL/GenBank/DDBJ databases">
        <title>Comparative genomics of Botrytis spp.</title>
        <authorList>
            <person name="Valero-Jimenez C.A."/>
            <person name="Tapia P."/>
            <person name="Veloso J."/>
            <person name="Silva-Moreno E."/>
            <person name="Staats M."/>
            <person name="Valdes J.H."/>
            <person name="Van Kan J.A.L."/>
        </authorList>
    </citation>
    <scope>NUCLEOTIDE SEQUENCE [LARGE SCALE GENOMIC DNA]</scope>
    <source>
        <strain evidence="1 2">Bp0003</strain>
    </source>
</reference>
<dbReference type="AlphaFoldDB" id="A0A4Z1FES7"/>
<gene>
    <name evidence="1" type="ORF">BPAE_0149g00180</name>
</gene>
<evidence type="ECO:0000313" key="1">
    <source>
        <dbReference type="EMBL" id="TGO22955.1"/>
    </source>
</evidence>
<dbReference type="EMBL" id="PQXI01000149">
    <property type="protein sequence ID" value="TGO22955.1"/>
    <property type="molecule type" value="Genomic_DNA"/>
</dbReference>
<accession>A0A4Z1FES7</accession>
<keyword evidence="2" id="KW-1185">Reference proteome</keyword>
<sequence length="69" mass="7894">MVGDYDAGKPWNAIIIFTYGSWKYIWYHWRKLGVKKMSPTLYPNVSAGVSLQRKIHLGAIDVVIGDRDP</sequence>
<proteinExistence type="predicted"/>
<comment type="caution">
    <text evidence="1">The sequence shown here is derived from an EMBL/GenBank/DDBJ whole genome shotgun (WGS) entry which is preliminary data.</text>
</comment>
<dbReference type="Proteomes" id="UP000297910">
    <property type="component" value="Unassembled WGS sequence"/>
</dbReference>
<protein>
    <submittedName>
        <fullName evidence="1">Uncharacterized protein</fullName>
    </submittedName>
</protein>